<dbReference type="Gene3D" id="3.40.50.1010">
    <property type="entry name" value="5'-nuclease"/>
    <property type="match status" value="1"/>
</dbReference>
<evidence type="ECO:0000313" key="3">
    <source>
        <dbReference type="Proteomes" id="UP000813215"/>
    </source>
</evidence>
<accession>A0A9E3LR91</accession>
<feature type="domain" description="PIN" evidence="1">
    <location>
        <begin position="37"/>
        <end position="126"/>
    </location>
</feature>
<dbReference type="InterPro" id="IPR029060">
    <property type="entry name" value="PIN-like_dom_sf"/>
</dbReference>
<reference evidence="2" key="1">
    <citation type="submission" date="2021-05" db="EMBL/GenBank/DDBJ databases">
        <authorList>
            <person name="Pietrasiak N."/>
            <person name="Ward R."/>
            <person name="Stajich J.E."/>
            <person name="Kurbessoian T."/>
        </authorList>
    </citation>
    <scope>NUCLEOTIDE SEQUENCE</scope>
    <source>
        <strain evidence="2">HA4357-MV3</strain>
    </source>
</reference>
<dbReference type="Proteomes" id="UP000813215">
    <property type="component" value="Unassembled WGS sequence"/>
</dbReference>
<reference evidence="2" key="2">
    <citation type="journal article" date="2022" name="Microbiol. Resour. Announc.">
        <title>Metagenome Sequencing to Explore Phylogenomics of Terrestrial Cyanobacteria.</title>
        <authorList>
            <person name="Ward R.D."/>
            <person name="Stajich J.E."/>
            <person name="Johansen J.R."/>
            <person name="Huntemann M."/>
            <person name="Clum A."/>
            <person name="Foster B."/>
            <person name="Foster B."/>
            <person name="Roux S."/>
            <person name="Palaniappan K."/>
            <person name="Varghese N."/>
            <person name="Mukherjee S."/>
            <person name="Reddy T.B.K."/>
            <person name="Daum C."/>
            <person name="Copeland A."/>
            <person name="Chen I.A."/>
            <person name="Ivanova N.N."/>
            <person name="Kyrpides N.C."/>
            <person name="Shapiro N."/>
            <person name="Eloe-Fadrosh E.A."/>
            <person name="Pietrasiak N."/>
        </authorList>
    </citation>
    <scope>NUCLEOTIDE SEQUENCE</scope>
    <source>
        <strain evidence="2">HA4357-MV3</strain>
    </source>
</reference>
<gene>
    <name evidence="2" type="ORF">KME28_03855</name>
</gene>
<sequence>MTKIYLDVCCLNRTLDNLEQFRMRMEAEAVTEIIQNCEDGKWILMNSDIIEFEVSLHSDSFKQQQVKSILNVANIYIQSTENIDLRAEELMKLSFKFHDALHLAFAEAGDADVFLTTDDRLLRKAKKFQSILNIEVENPTIWLMNVLQTEEENNETDGN</sequence>
<comment type="caution">
    <text evidence="2">The sequence shown here is derived from an EMBL/GenBank/DDBJ whole genome shotgun (WGS) entry which is preliminary data.</text>
</comment>
<proteinExistence type="predicted"/>
<name>A0A9E3LR91_9NOST</name>
<dbReference type="EMBL" id="JAHHHW010000037">
    <property type="protein sequence ID" value="MBW4430886.1"/>
    <property type="molecule type" value="Genomic_DNA"/>
</dbReference>
<dbReference type="AlphaFoldDB" id="A0A9E3LR91"/>
<dbReference type="Pfam" id="PF01850">
    <property type="entry name" value="PIN"/>
    <property type="match status" value="1"/>
</dbReference>
<dbReference type="SUPFAM" id="SSF88723">
    <property type="entry name" value="PIN domain-like"/>
    <property type="match status" value="1"/>
</dbReference>
<protein>
    <submittedName>
        <fullName evidence="2">PIN domain-containing protein</fullName>
    </submittedName>
</protein>
<organism evidence="2 3">
    <name type="scientific">Pelatocladus maniniholoensis HA4357-MV3</name>
    <dbReference type="NCBI Taxonomy" id="1117104"/>
    <lineage>
        <taxon>Bacteria</taxon>
        <taxon>Bacillati</taxon>
        <taxon>Cyanobacteriota</taxon>
        <taxon>Cyanophyceae</taxon>
        <taxon>Nostocales</taxon>
        <taxon>Nostocaceae</taxon>
        <taxon>Pelatocladus</taxon>
    </lineage>
</organism>
<evidence type="ECO:0000259" key="1">
    <source>
        <dbReference type="Pfam" id="PF01850"/>
    </source>
</evidence>
<dbReference type="InterPro" id="IPR002716">
    <property type="entry name" value="PIN_dom"/>
</dbReference>
<evidence type="ECO:0000313" key="2">
    <source>
        <dbReference type="EMBL" id="MBW4430886.1"/>
    </source>
</evidence>